<dbReference type="Pfam" id="PF04011">
    <property type="entry name" value="LemA"/>
    <property type="match status" value="1"/>
</dbReference>
<dbReference type="InterPro" id="IPR023353">
    <property type="entry name" value="LemA-like_dom_sf"/>
</dbReference>
<reference evidence="7 10" key="1">
    <citation type="submission" date="2015-09" db="EMBL/GenBank/DDBJ databases">
        <title>Genome sequence of Acetobacterium wieringae DSM 1911.</title>
        <authorList>
            <person name="Poehlein A."/>
            <person name="Bengelsdorf F.R."/>
            <person name="Schiel-Bengelsdorf B."/>
            <person name="Duerre P."/>
            <person name="Daniel R."/>
        </authorList>
    </citation>
    <scope>NUCLEOTIDE SEQUENCE [LARGE SCALE GENOMIC DNA]</scope>
    <source>
        <strain evidence="7 10">DSM 1911</strain>
    </source>
</reference>
<dbReference type="AlphaFoldDB" id="A0A1F2PG20"/>
<organism evidence="7 10">
    <name type="scientific">Acetobacterium wieringae</name>
    <dbReference type="NCBI Taxonomy" id="52694"/>
    <lineage>
        <taxon>Bacteria</taxon>
        <taxon>Bacillati</taxon>
        <taxon>Bacillota</taxon>
        <taxon>Clostridia</taxon>
        <taxon>Eubacteriales</taxon>
        <taxon>Eubacteriaceae</taxon>
        <taxon>Acetobacterium</taxon>
    </lineage>
</organism>
<evidence type="ECO:0000256" key="6">
    <source>
        <dbReference type="SAM" id="Coils"/>
    </source>
</evidence>
<dbReference type="SUPFAM" id="SSF140478">
    <property type="entry name" value="LemA-like"/>
    <property type="match status" value="1"/>
</dbReference>
<evidence type="ECO:0000256" key="5">
    <source>
        <dbReference type="ARBA" id="ARBA00023136"/>
    </source>
</evidence>
<name>A0A1F2PG20_9FIRM</name>
<dbReference type="PANTHER" id="PTHR34478">
    <property type="entry name" value="PROTEIN LEMA"/>
    <property type="match status" value="1"/>
</dbReference>
<dbReference type="Proteomes" id="UP000176244">
    <property type="component" value="Unassembled WGS sequence"/>
</dbReference>
<evidence type="ECO:0000256" key="3">
    <source>
        <dbReference type="ARBA" id="ARBA00022692"/>
    </source>
</evidence>
<dbReference type="PANTHER" id="PTHR34478:SF1">
    <property type="entry name" value="PROTEIN LEMA"/>
    <property type="match status" value="1"/>
</dbReference>
<evidence type="ECO:0000313" key="10">
    <source>
        <dbReference type="Proteomes" id="UP000176244"/>
    </source>
</evidence>
<evidence type="ECO:0000256" key="4">
    <source>
        <dbReference type="ARBA" id="ARBA00022989"/>
    </source>
</evidence>
<accession>A0A1F2PG20</accession>
<keyword evidence="3" id="KW-0812">Transmembrane</keyword>
<dbReference type="EMBL" id="VSLA01000027">
    <property type="protein sequence ID" value="TYC84098.1"/>
    <property type="molecule type" value="Genomic_DNA"/>
</dbReference>
<evidence type="ECO:0000256" key="1">
    <source>
        <dbReference type="ARBA" id="ARBA00004167"/>
    </source>
</evidence>
<gene>
    <name evidence="7" type="ORF">ACWI_27790</name>
    <name evidence="8" type="ORF">FXB42_14055</name>
    <name evidence="9" type="ORF">LNN31_07560</name>
</gene>
<dbReference type="RefSeq" id="WP_070372046.1">
    <property type="nucleotide sequence ID" value="NZ_CABIIK010000011.1"/>
</dbReference>
<dbReference type="OrthoDB" id="9804152at2"/>
<dbReference type="EMBL" id="LKEU01000037">
    <property type="protein sequence ID" value="OFV69641.1"/>
    <property type="molecule type" value="Genomic_DNA"/>
</dbReference>
<proteinExistence type="inferred from homology"/>
<reference evidence="9" key="3">
    <citation type="submission" date="2021-11" db="EMBL/GenBank/DDBJ databases">
        <title>Isoprene-degrading acetogen.</title>
        <authorList>
            <person name="Yang Y."/>
            <person name="Jin H."/>
            <person name="Yan J."/>
        </authorList>
    </citation>
    <scope>NUCLEOTIDE SEQUENCE</scope>
    <source>
        <strain evidence="9">Berkeley</strain>
    </source>
</reference>
<evidence type="ECO:0000256" key="2">
    <source>
        <dbReference type="ARBA" id="ARBA00008854"/>
    </source>
</evidence>
<keyword evidence="12" id="KW-1185">Reference proteome</keyword>
<evidence type="ECO:0000313" key="7">
    <source>
        <dbReference type="EMBL" id="OFV69641.1"/>
    </source>
</evidence>
<dbReference type="EMBL" id="CP087994">
    <property type="protein sequence ID" value="UYO64265.1"/>
    <property type="molecule type" value="Genomic_DNA"/>
</dbReference>
<protein>
    <submittedName>
        <fullName evidence="7">LemA family protein</fullName>
    </submittedName>
</protein>
<comment type="similarity">
    <text evidence="2">Belongs to the LemA family.</text>
</comment>
<keyword evidence="5" id="KW-0472">Membrane</keyword>
<evidence type="ECO:0000313" key="11">
    <source>
        <dbReference type="Proteomes" id="UP000322619"/>
    </source>
</evidence>
<dbReference type="STRING" id="52694.ACWI_27790"/>
<sequence length="185" mass="20761">MIAIPIILGLFVIIGLWLILSRNSFVSIKNQVEEAFSTMDVYLKKRYDLIPNLVETVKGYATHESETFTKVTAARTAAMNSTSIDEKIANENALSGSLKSLFAVAEAYPQLQANSNFLDLQQQLKMLEDEIANSRKYYNAVVRTMNTKVESFPSNLVASIFGFKKQPFFEVGSASERENVQVKFN</sequence>
<reference evidence="8 11" key="2">
    <citation type="submission" date="2019-08" db="EMBL/GenBank/DDBJ databases">
        <title>Isolation and enrichment of carboxydotrophic bacteria from anaerobic sludge for the production of bio-based chemicals from syngas.</title>
        <authorList>
            <person name="Antares A.L."/>
            <person name="Moreira J."/>
            <person name="Diender M."/>
            <person name="Parshina S.N."/>
            <person name="Stams A.J.M."/>
            <person name="Alves M."/>
            <person name="Alves J.I."/>
            <person name="Sousa D.Z."/>
        </authorList>
    </citation>
    <scope>NUCLEOTIDE SEQUENCE [LARGE SCALE GENOMIC DNA]</scope>
    <source>
        <strain evidence="8 11">JM</strain>
    </source>
</reference>
<evidence type="ECO:0000313" key="12">
    <source>
        <dbReference type="Proteomes" id="UP001163550"/>
    </source>
</evidence>
<keyword evidence="4" id="KW-1133">Transmembrane helix</keyword>
<dbReference type="InterPro" id="IPR007156">
    <property type="entry name" value="MamQ_LemA"/>
</dbReference>
<dbReference type="Gene3D" id="1.20.1440.20">
    <property type="entry name" value="LemA-like domain"/>
    <property type="match status" value="1"/>
</dbReference>
<keyword evidence="6" id="KW-0175">Coiled coil</keyword>
<evidence type="ECO:0000313" key="9">
    <source>
        <dbReference type="EMBL" id="UYO64265.1"/>
    </source>
</evidence>
<dbReference type="GO" id="GO:0016020">
    <property type="term" value="C:membrane"/>
    <property type="evidence" value="ECO:0007669"/>
    <property type="project" value="UniProtKB-SubCell"/>
</dbReference>
<comment type="subcellular location">
    <subcellularLocation>
        <location evidence="1">Membrane</location>
        <topology evidence="1">Single-pass membrane protein</topology>
    </subcellularLocation>
</comment>
<feature type="coiled-coil region" evidence="6">
    <location>
        <begin position="110"/>
        <end position="137"/>
    </location>
</feature>
<dbReference type="Proteomes" id="UP000322619">
    <property type="component" value="Unassembled WGS sequence"/>
</dbReference>
<dbReference type="Proteomes" id="UP001163550">
    <property type="component" value="Chromosome"/>
</dbReference>
<evidence type="ECO:0000313" key="8">
    <source>
        <dbReference type="EMBL" id="TYC84098.1"/>
    </source>
</evidence>